<dbReference type="Gene3D" id="3.40.225.10">
    <property type="entry name" value="Class II aldolase/adducin N-terminal domain"/>
    <property type="match status" value="1"/>
</dbReference>
<reference evidence="4 5" key="1">
    <citation type="submission" date="2019-02" db="EMBL/GenBank/DDBJ databases">
        <title>Paenibacillus sp. nov., isolated from surface-sterilized tissue of Thalictrum simplex L.</title>
        <authorList>
            <person name="Tuo L."/>
        </authorList>
    </citation>
    <scope>NUCLEOTIDE SEQUENCE [LARGE SCALE GENOMIC DNA]</scope>
    <source>
        <strain evidence="4 5">N2SHLJ1</strain>
    </source>
</reference>
<protein>
    <submittedName>
        <fullName evidence="4">Class II aldolase/adducin family protein</fullName>
    </submittedName>
</protein>
<dbReference type="GO" id="GO:0005829">
    <property type="term" value="C:cytosol"/>
    <property type="evidence" value="ECO:0007669"/>
    <property type="project" value="TreeGrafter"/>
</dbReference>
<evidence type="ECO:0000256" key="1">
    <source>
        <dbReference type="ARBA" id="ARBA00022723"/>
    </source>
</evidence>
<dbReference type="RefSeq" id="WP_131011937.1">
    <property type="nucleotide sequence ID" value="NZ_SIRE01000003.1"/>
</dbReference>
<organism evidence="4 5">
    <name type="scientific">Paenibacillus thalictri</name>
    <dbReference type="NCBI Taxonomy" id="2527873"/>
    <lineage>
        <taxon>Bacteria</taxon>
        <taxon>Bacillati</taxon>
        <taxon>Bacillota</taxon>
        <taxon>Bacilli</taxon>
        <taxon>Bacillales</taxon>
        <taxon>Paenibacillaceae</taxon>
        <taxon>Paenibacillus</taxon>
    </lineage>
</organism>
<comment type="caution">
    <text evidence="4">The sequence shown here is derived from an EMBL/GenBank/DDBJ whole genome shotgun (WGS) entry which is preliminary data.</text>
</comment>
<dbReference type="PANTHER" id="PTHR22789:SF0">
    <property type="entry name" value="3-OXO-TETRONATE 4-PHOSPHATE DECARBOXYLASE-RELATED"/>
    <property type="match status" value="1"/>
</dbReference>
<dbReference type="Proteomes" id="UP000293142">
    <property type="component" value="Unassembled WGS sequence"/>
</dbReference>
<dbReference type="SUPFAM" id="SSF53639">
    <property type="entry name" value="AraD/HMP-PK domain-like"/>
    <property type="match status" value="1"/>
</dbReference>
<keyword evidence="1" id="KW-0479">Metal-binding</keyword>
<dbReference type="AlphaFoldDB" id="A0A4Q9DXV8"/>
<evidence type="ECO:0000256" key="2">
    <source>
        <dbReference type="ARBA" id="ARBA00023239"/>
    </source>
</evidence>
<dbReference type="OrthoDB" id="9794581at2"/>
<dbReference type="InterPro" id="IPR001303">
    <property type="entry name" value="Aldolase_II/adducin_N"/>
</dbReference>
<evidence type="ECO:0000313" key="5">
    <source>
        <dbReference type="Proteomes" id="UP000293142"/>
    </source>
</evidence>
<keyword evidence="5" id="KW-1185">Reference proteome</keyword>
<sequence length="227" mass="25211">MSSVASDTLKQNLVLAIMMLERAEIIDFNGHVSTRDLETGHIFINSASSARNALTVQDIVAIDETGKPMDGGAAPPMELHIHTEIYKRRPDVHTVIHAHPRWSTYFSMTGVQIKPVFPQAALLGHMPLLDRIDSINTAELGSELAETLGRNRVALLKSHGSVIAAGTLEETFALCIYLEENARRQYMAASLGTPYILTGQEVESCARNLGKPHLYRKVWDYYQAKLR</sequence>
<dbReference type="GO" id="GO:0046872">
    <property type="term" value="F:metal ion binding"/>
    <property type="evidence" value="ECO:0007669"/>
    <property type="project" value="UniProtKB-KW"/>
</dbReference>
<accession>A0A4Q9DXV8</accession>
<dbReference type="Pfam" id="PF00596">
    <property type="entry name" value="Aldolase_II"/>
    <property type="match status" value="1"/>
</dbReference>
<proteinExistence type="predicted"/>
<dbReference type="EMBL" id="SIRE01000003">
    <property type="protein sequence ID" value="TBL81225.1"/>
    <property type="molecule type" value="Genomic_DNA"/>
</dbReference>
<name>A0A4Q9DXV8_9BACL</name>
<dbReference type="InterPro" id="IPR050197">
    <property type="entry name" value="Aldolase_class_II_sugar_metab"/>
</dbReference>
<dbReference type="PANTHER" id="PTHR22789">
    <property type="entry name" value="FUCULOSE PHOSPHATE ALDOLASE"/>
    <property type="match status" value="1"/>
</dbReference>
<evidence type="ECO:0000259" key="3">
    <source>
        <dbReference type="SMART" id="SM01007"/>
    </source>
</evidence>
<evidence type="ECO:0000313" key="4">
    <source>
        <dbReference type="EMBL" id="TBL81225.1"/>
    </source>
</evidence>
<gene>
    <name evidence="4" type="ORF">EYB31_03810</name>
</gene>
<dbReference type="GO" id="GO:0016832">
    <property type="term" value="F:aldehyde-lyase activity"/>
    <property type="evidence" value="ECO:0007669"/>
    <property type="project" value="TreeGrafter"/>
</dbReference>
<dbReference type="InterPro" id="IPR036409">
    <property type="entry name" value="Aldolase_II/adducin_N_sf"/>
</dbReference>
<keyword evidence="2" id="KW-0456">Lyase</keyword>
<dbReference type="SMART" id="SM01007">
    <property type="entry name" value="Aldolase_II"/>
    <property type="match status" value="1"/>
</dbReference>
<dbReference type="GO" id="GO:0019323">
    <property type="term" value="P:pentose catabolic process"/>
    <property type="evidence" value="ECO:0007669"/>
    <property type="project" value="TreeGrafter"/>
</dbReference>
<feature type="domain" description="Class II aldolase/adducin N-terminal" evidence="3">
    <location>
        <begin position="11"/>
        <end position="186"/>
    </location>
</feature>